<feature type="compositionally biased region" description="Basic and acidic residues" evidence="1">
    <location>
        <begin position="11"/>
        <end position="22"/>
    </location>
</feature>
<evidence type="ECO:0000256" key="1">
    <source>
        <dbReference type="SAM" id="MobiDB-lite"/>
    </source>
</evidence>
<evidence type="ECO:0000313" key="3">
    <source>
        <dbReference type="Proteomes" id="UP000634136"/>
    </source>
</evidence>
<sequence length="61" mass="6771">MNAEVKSPSNKPKEAEEKLDRGKRSKKAPQMGRGLRDEVSPVHIQPCVPGNQAWEGVVEVF</sequence>
<feature type="region of interest" description="Disordered" evidence="1">
    <location>
        <begin position="1"/>
        <end position="43"/>
    </location>
</feature>
<evidence type="ECO:0000313" key="2">
    <source>
        <dbReference type="EMBL" id="KAF7836492.1"/>
    </source>
</evidence>
<dbReference type="AlphaFoldDB" id="A0A835CF41"/>
<reference evidence="2" key="1">
    <citation type="submission" date="2020-09" db="EMBL/GenBank/DDBJ databases">
        <title>Genome-Enabled Discovery of Anthraquinone Biosynthesis in Senna tora.</title>
        <authorList>
            <person name="Kang S.-H."/>
            <person name="Pandey R.P."/>
            <person name="Lee C.-M."/>
            <person name="Sim J.-S."/>
            <person name="Jeong J.-T."/>
            <person name="Choi B.-S."/>
            <person name="Jung M."/>
            <person name="Ginzburg D."/>
            <person name="Zhao K."/>
            <person name="Won S.Y."/>
            <person name="Oh T.-J."/>
            <person name="Yu Y."/>
            <person name="Kim N.-H."/>
            <person name="Lee O.R."/>
            <person name="Lee T.-H."/>
            <person name="Bashyal P."/>
            <person name="Kim T.-S."/>
            <person name="Lee W.-H."/>
            <person name="Kawkins C."/>
            <person name="Kim C.-K."/>
            <person name="Kim J.S."/>
            <person name="Ahn B.O."/>
            <person name="Rhee S.Y."/>
            <person name="Sohng J.K."/>
        </authorList>
    </citation>
    <scope>NUCLEOTIDE SEQUENCE</scope>
    <source>
        <tissue evidence="2">Leaf</tissue>
    </source>
</reference>
<dbReference type="Proteomes" id="UP000634136">
    <property type="component" value="Unassembled WGS sequence"/>
</dbReference>
<keyword evidence="3" id="KW-1185">Reference proteome</keyword>
<organism evidence="2 3">
    <name type="scientific">Senna tora</name>
    <dbReference type="NCBI Taxonomy" id="362788"/>
    <lineage>
        <taxon>Eukaryota</taxon>
        <taxon>Viridiplantae</taxon>
        <taxon>Streptophyta</taxon>
        <taxon>Embryophyta</taxon>
        <taxon>Tracheophyta</taxon>
        <taxon>Spermatophyta</taxon>
        <taxon>Magnoliopsida</taxon>
        <taxon>eudicotyledons</taxon>
        <taxon>Gunneridae</taxon>
        <taxon>Pentapetalae</taxon>
        <taxon>rosids</taxon>
        <taxon>fabids</taxon>
        <taxon>Fabales</taxon>
        <taxon>Fabaceae</taxon>
        <taxon>Caesalpinioideae</taxon>
        <taxon>Cassia clade</taxon>
        <taxon>Senna</taxon>
    </lineage>
</organism>
<gene>
    <name evidence="2" type="ORF">G2W53_011351</name>
</gene>
<protein>
    <submittedName>
        <fullName evidence="2">Uncharacterized protein</fullName>
    </submittedName>
</protein>
<name>A0A835CF41_9FABA</name>
<comment type="caution">
    <text evidence="2">The sequence shown here is derived from an EMBL/GenBank/DDBJ whole genome shotgun (WGS) entry which is preliminary data.</text>
</comment>
<accession>A0A835CF41</accession>
<proteinExistence type="predicted"/>
<dbReference type="EMBL" id="JAAIUW010000004">
    <property type="protein sequence ID" value="KAF7836492.1"/>
    <property type="molecule type" value="Genomic_DNA"/>
</dbReference>